<comment type="caution">
    <text evidence="1">The sequence shown here is derived from an EMBL/GenBank/DDBJ whole genome shotgun (WGS) entry which is preliminary data.</text>
</comment>
<protein>
    <recommendedName>
        <fullName evidence="3">Damage-inducible mutagenesis protein</fullName>
    </recommendedName>
</protein>
<evidence type="ECO:0000313" key="1">
    <source>
        <dbReference type="EMBL" id="MDR6705453.1"/>
    </source>
</evidence>
<gene>
    <name evidence="1" type="ORF">J2W61_005328</name>
</gene>
<name>A0AAW8M200_AGRTU</name>
<accession>A0AAW8M200</accession>
<sequence length="78" mass="7860">MTAARQRVICDLRDSIASMEGTSAKRAGTLSFGVPEIDATLPGGGLAYGALHEFAGGGSGTVDGAAAALCVEPFRHHS</sequence>
<dbReference type="Proteomes" id="UP001265315">
    <property type="component" value="Unassembled WGS sequence"/>
</dbReference>
<reference evidence="1" key="1">
    <citation type="submission" date="2023-07" db="EMBL/GenBank/DDBJ databases">
        <title>Sorghum-associated microbial communities from plants grown in Nebraska, USA.</title>
        <authorList>
            <person name="Schachtman D."/>
        </authorList>
    </citation>
    <scope>NUCLEOTIDE SEQUENCE</scope>
    <source>
        <strain evidence="1">1457</strain>
    </source>
</reference>
<evidence type="ECO:0008006" key="3">
    <source>
        <dbReference type="Google" id="ProtNLM"/>
    </source>
</evidence>
<evidence type="ECO:0000313" key="2">
    <source>
        <dbReference type="Proteomes" id="UP001265315"/>
    </source>
</evidence>
<dbReference type="AlphaFoldDB" id="A0AAW8M200"/>
<dbReference type="EMBL" id="JAVDSW010000010">
    <property type="protein sequence ID" value="MDR6705453.1"/>
    <property type="molecule type" value="Genomic_DNA"/>
</dbReference>
<proteinExistence type="predicted"/>
<organism evidence="1 2">
    <name type="scientific">Agrobacterium tumefaciens</name>
    <dbReference type="NCBI Taxonomy" id="358"/>
    <lineage>
        <taxon>Bacteria</taxon>
        <taxon>Pseudomonadati</taxon>
        <taxon>Pseudomonadota</taxon>
        <taxon>Alphaproteobacteria</taxon>
        <taxon>Hyphomicrobiales</taxon>
        <taxon>Rhizobiaceae</taxon>
        <taxon>Rhizobium/Agrobacterium group</taxon>
        <taxon>Agrobacterium</taxon>
        <taxon>Agrobacterium tumefaciens complex</taxon>
    </lineage>
</organism>